<dbReference type="SMART" id="SM00422">
    <property type="entry name" value="HTH_MERR"/>
    <property type="match status" value="1"/>
</dbReference>
<evidence type="ECO:0000256" key="2">
    <source>
        <dbReference type="SAM" id="Coils"/>
    </source>
</evidence>
<accession>A0A317KVL1</accession>
<dbReference type="SUPFAM" id="SSF46955">
    <property type="entry name" value="Putative DNA-binding domain"/>
    <property type="match status" value="1"/>
</dbReference>
<feature type="domain" description="HTH merR-type" evidence="3">
    <location>
        <begin position="9"/>
        <end position="78"/>
    </location>
</feature>
<dbReference type="OrthoDB" id="9811174at2"/>
<comment type="caution">
    <text evidence="4">The sequence shown here is derived from an EMBL/GenBank/DDBJ whole genome shotgun (WGS) entry which is preliminary data.</text>
</comment>
<feature type="coiled-coil region" evidence="2">
    <location>
        <begin position="93"/>
        <end position="124"/>
    </location>
</feature>
<dbReference type="Proteomes" id="UP000245624">
    <property type="component" value="Unassembled WGS sequence"/>
</dbReference>
<evidence type="ECO:0000313" key="5">
    <source>
        <dbReference type="Proteomes" id="UP000245624"/>
    </source>
</evidence>
<keyword evidence="5" id="KW-1185">Reference proteome</keyword>
<evidence type="ECO:0000256" key="1">
    <source>
        <dbReference type="ARBA" id="ARBA00023125"/>
    </source>
</evidence>
<evidence type="ECO:0000259" key="3">
    <source>
        <dbReference type="PROSITE" id="PS50937"/>
    </source>
</evidence>
<keyword evidence="1" id="KW-0238">DNA-binding</keyword>
<protein>
    <submittedName>
        <fullName evidence="4">MerR family transcriptional regulator</fullName>
    </submittedName>
</protein>
<dbReference type="PROSITE" id="PS50937">
    <property type="entry name" value="HTH_MERR_2"/>
    <property type="match status" value="1"/>
</dbReference>
<gene>
    <name evidence="4" type="ORF">DLJ74_16090</name>
</gene>
<dbReference type="Gene3D" id="1.10.1660.10">
    <property type="match status" value="1"/>
</dbReference>
<dbReference type="EMBL" id="QGTD01000017">
    <property type="protein sequence ID" value="PWU67333.1"/>
    <property type="molecule type" value="Genomic_DNA"/>
</dbReference>
<dbReference type="GO" id="GO:0003700">
    <property type="term" value="F:DNA-binding transcription factor activity"/>
    <property type="evidence" value="ECO:0007669"/>
    <property type="project" value="InterPro"/>
</dbReference>
<dbReference type="InterPro" id="IPR047057">
    <property type="entry name" value="MerR_fam"/>
</dbReference>
<proteinExistence type="predicted"/>
<name>A0A317KVL1_9BACI</name>
<organism evidence="4 5">
    <name type="scientific">Gracilibacillus dipsosauri</name>
    <dbReference type="NCBI Taxonomy" id="178340"/>
    <lineage>
        <taxon>Bacteria</taxon>
        <taxon>Bacillati</taxon>
        <taxon>Bacillota</taxon>
        <taxon>Bacilli</taxon>
        <taxon>Bacillales</taxon>
        <taxon>Bacillaceae</taxon>
        <taxon>Gracilibacillus</taxon>
    </lineage>
</organism>
<dbReference type="GO" id="GO:0003677">
    <property type="term" value="F:DNA binding"/>
    <property type="evidence" value="ECO:0007669"/>
    <property type="project" value="UniProtKB-KW"/>
</dbReference>
<dbReference type="AlphaFoldDB" id="A0A317KVL1"/>
<dbReference type="Pfam" id="PF00376">
    <property type="entry name" value="MerR"/>
    <property type="match status" value="1"/>
</dbReference>
<sequence length="125" mass="14816">MVLERGIIMLTVKEAAKRVSIPTSTIRYYDKEGLLPFIERDENGYRVFKEEDLFWLELVTCMRKTKMSIGVLRHVAHLYMEGDKTLDERIKIFQDHQKKLLKQKQDVEDALEKLEIKMNILRSTS</sequence>
<reference evidence="4 5" key="1">
    <citation type="submission" date="2018-05" db="EMBL/GenBank/DDBJ databases">
        <title>Genomic analysis of Gracilibacillus dipsosauri DD1 reveals novel features of a salt-tolerant amylase.</title>
        <authorList>
            <person name="Deutch C.E."/>
            <person name="Yang S."/>
        </authorList>
    </citation>
    <scope>NUCLEOTIDE SEQUENCE [LARGE SCALE GENOMIC DNA]</scope>
    <source>
        <strain evidence="4 5">DD1</strain>
    </source>
</reference>
<evidence type="ECO:0000313" key="4">
    <source>
        <dbReference type="EMBL" id="PWU67333.1"/>
    </source>
</evidence>
<dbReference type="CDD" id="cd01109">
    <property type="entry name" value="HTH_YyaN"/>
    <property type="match status" value="1"/>
</dbReference>
<dbReference type="PANTHER" id="PTHR30204">
    <property type="entry name" value="REDOX-CYCLING DRUG-SENSING TRANSCRIPTIONAL ACTIVATOR SOXR"/>
    <property type="match status" value="1"/>
</dbReference>
<dbReference type="PANTHER" id="PTHR30204:SF83">
    <property type="entry name" value="TRANSCRIPTIONAL REGULATOR, MERR FAMILY"/>
    <property type="match status" value="1"/>
</dbReference>
<dbReference type="InterPro" id="IPR000551">
    <property type="entry name" value="MerR-type_HTH_dom"/>
</dbReference>
<keyword evidence="2" id="KW-0175">Coiled coil</keyword>
<dbReference type="InterPro" id="IPR009061">
    <property type="entry name" value="DNA-bd_dom_put_sf"/>
</dbReference>